<comment type="caution">
    <text evidence="2">The sequence shown here is derived from an EMBL/GenBank/DDBJ whole genome shotgun (WGS) entry which is preliminary data.</text>
</comment>
<sequence length="84" mass="9064">MDDYQWFLSTSANCETKQETEPMASIPITIVSIGHILYAFFVSLSIFLISSSNKVFAVGGGQTFHTIQVTSLLPSSVCSPSTKG</sequence>
<keyword evidence="3" id="KW-1185">Reference proteome</keyword>
<proteinExistence type="predicted"/>
<dbReference type="EMBL" id="WJXA01000002">
    <property type="protein sequence ID" value="KAF7149971.1"/>
    <property type="molecule type" value="Genomic_DNA"/>
</dbReference>
<evidence type="ECO:0000313" key="2">
    <source>
        <dbReference type="EMBL" id="KAF7149971.1"/>
    </source>
</evidence>
<organism evidence="2 3">
    <name type="scientific">Rhododendron simsii</name>
    <name type="common">Sims's rhododendron</name>
    <dbReference type="NCBI Taxonomy" id="118357"/>
    <lineage>
        <taxon>Eukaryota</taxon>
        <taxon>Viridiplantae</taxon>
        <taxon>Streptophyta</taxon>
        <taxon>Embryophyta</taxon>
        <taxon>Tracheophyta</taxon>
        <taxon>Spermatophyta</taxon>
        <taxon>Magnoliopsida</taxon>
        <taxon>eudicotyledons</taxon>
        <taxon>Gunneridae</taxon>
        <taxon>Pentapetalae</taxon>
        <taxon>asterids</taxon>
        <taxon>Ericales</taxon>
        <taxon>Ericaceae</taxon>
        <taxon>Ericoideae</taxon>
        <taxon>Rhodoreae</taxon>
        <taxon>Rhododendron</taxon>
    </lineage>
</organism>
<accession>A0A834H8U9</accession>
<dbReference type="AlphaFoldDB" id="A0A834H8U9"/>
<protein>
    <submittedName>
        <fullName evidence="2">Uncharacterized protein</fullName>
    </submittedName>
</protein>
<reference evidence="2" key="1">
    <citation type="submission" date="2019-11" db="EMBL/GenBank/DDBJ databases">
        <authorList>
            <person name="Liu Y."/>
            <person name="Hou J."/>
            <person name="Li T.-Q."/>
            <person name="Guan C.-H."/>
            <person name="Wu X."/>
            <person name="Wu H.-Z."/>
            <person name="Ling F."/>
            <person name="Zhang R."/>
            <person name="Shi X.-G."/>
            <person name="Ren J.-P."/>
            <person name="Chen E.-F."/>
            <person name="Sun J.-M."/>
        </authorList>
    </citation>
    <scope>NUCLEOTIDE SEQUENCE</scope>
    <source>
        <strain evidence="2">Adult_tree_wgs_1</strain>
        <tissue evidence="2">Leaves</tissue>
    </source>
</reference>
<evidence type="ECO:0000256" key="1">
    <source>
        <dbReference type="SAM" id="Phobius"/>
    </source>
</evidence>
<feature type="transmembrane region" description="Helical" evidence="1">
    <location>
        <begin position="26"/>
        <end position="49"/>
    </location>
</feature>
<evidence type="ECO:0000313" key="3">
    <source>
        <dbReference type="Proteomes" id="UP000626092"/>
    </source>
</evidence>
<name>A0A834H8U9_RHOSS</name>
<keyword evidence="1" id="KW-0812">Transmembrane</keyword>
<keyword evidence="1" id="KW-0472">Membrane</keyword>
<dbReference type="Proteomes" id="UP000626092">
    <property type="component" value="Unassembled WGS sequence"/>
</dbReference>
<keyword evidence="1" id="KW-1133">Transmembrane helix</keyword>
<gene>
    <name evidence="2" type="ORF">RHSIM_Rhsim02G0218700</name>
</gene>